<keyword evidence="5 6" id="KW-0472">Membrane</keyword>
<dbReference type="RefSeq" id="WP_011901729.1">
    <property type="nucleotide sequence ID" value="NZ_JAAVJF010000004.1"/>
</dbReference>
<dbReference type="OMA" id="VGLMAYW"/>
<evidence type="ECO:0000256" key="6">
    <source>
        <dbReference type="SAM" id="Phobius"/>
    </source>
</evidence>
<keyword evidence="9" id="KW-1185">Reference proteome</keyword>
<comment type="caution">
    <text evidence="8">The sequence shown here is derived from an EMBL/GenBank/DDBJ whole genome shotgun (WGS) entry which is preliminary data.</text>
</comment>
<dbReference type="EMBL" id="JAAVJF010000004">
    <property type="protein sequence ID" value="NYR16144.1"/>
    <property type="molecule type" value="Genomic_DNA"/>
</dbReference>
<feature type="transmembrane region" description="Helical" evidence="6">
    <location>
        <begin position="212"/>
        <end position="229"/>
    </location>
</feature>
<feature type="transmembrane region" description="Helical" evidence="6">
    <location>
        <begin position="30"/>
        <end position="53"/>
    </location>
</feature>
<comment type="subcellular location">
    <subcellularLocation>
        <location evidence="1">Cell membrane</location>
        <topology evidence="1">Multi-pass membrane protein</topology>
    </subcellularLocation>
</comment>
<sequence>MSEPFYLPTVLATLLSLVAVKAGRWAAVAAVLSMFLFVAQANYSATLASLPYLGEVRVSVTPDKLPFVLTSVVLGLIVTVYAERYLQHLKAERWYYAVQSLYVLSFVYIIIFENLIFVFLALELSIITSFLLIWYFGYGDRRRVGLLYFIWAQIGSILFLIGIAMSGTYLAADFKAAGTAALMVLVGLLVKMGTAGVHFWLPYAHAEAPTPLSALLSPVHVGLMAYWLWRLRDGAGWPLETLYLYGLATAVYGSLLVFRESDIKRALADSTIANMGLLVAAAAVPKPELSYLATAMLFVGHAFAKAAGFMLAGIYIVGLHTRDLDQLRWDTRVLALGVLSFVALSGVFGINLLGKAMVAVGVPQALAAAVLLITALFSTALYSFYLLHKIYKGGQAEVPTDGGMYLSALAAAAAPFILLVAVLAI</sequence>
<feature type="transmembrane region" description="Helical" evidence="6">
    <location>
        <begin position="365"/>
        <end position="385"/>
    </location>
</feature>
<feature type="transmembrane region" description="Helical" evidence="6">
    <location>
        <begin position="333"/>
        <end position="353"/>
    </location>
</feature>
<reference evidence="8 9" key="1">
    <citation type="journal article" date="2020" name="Nat. Commun.">
        <title>The structures of two archaeal type IV pili illuminate evolutionary relationships.</title>
        <authorList>
            <person name="Wang F."/>
            <person name="Baquero D.P."/>
            <person name="Su Z."/>
            <person name="Beltran L.C."/>
            <person name="Prangishvili D."/>
            <person name="Krupovic M."/>
            <person name="Egelman E.H."/>
        </authorList>
    </citation>
    <scope>NUCLEOTIDE SEQUENCE [LARGE SCALE GENOMIC DNA]</scope>
    <source>
        <strain evidence="8 9">2GA</strain>
    </source>
</reference>
<feature type="transmembrane region" description="Helical" evidence="6">
    <location>
        <begin position="148"/>
        <end position="172"/>
    </location>
</feature>
<protein>
    <submittedName>
        <fullName evidence="8">NADH-ubiquinone oxidoreductase</fullName>
    </submittedName>
</protein>
<feature type="transmembrane region" description="Helical" evidence="6">
    <location>
        <begin position="65"/>
        <end position="82"/>
    </location>
</feature>
<evidence type="ECO:0000313" key="9">
    <source>
        <dbReference type="Proteomes" id="UP000554766"/>
    </source>
</evidence>
<gene>
    <name evidence="8" type="ORF">HC235_09430</name>
</gene>
<evidence type="ECO:0000256" key="4">
    <source>
        <dbReference type="ARBA" id="ARBA00022989"/>
    </source>
</evidence>
<evidence type="ECO:0000256" key="1">
    <source>
        <dbReference type="ARBA" id="ARBA00004651"/>
    </source>
</evidence>
<evidence type="ECO:0000313" key="8">
    <source>
        <dbReference type="EMBL" id="NYR16144.1"/>
    </source>
</evidence>
<feature type="transmembrane region" description="Helical" evidence="6">
    <location>
        <begin position="178"/>
        <end position="200"/>
    </location>
</feature>
<evidence type="ECO:0000256" key="3">
    <source>
        <dbReference type="ARBA" id="ARBA00022692"/>
    </source>
</evidence>
<feature type="transmembrane region" description="Helical" evidence="6">
    <location>
        <begin position="291"/>
        <end position="321"/>
    </location>
</feature>
<organism evidence="8 9">
    <name type="scientific">Pyrobaculum arsenaticum</name>
    <dbReference type="NCBI Taxonomy" id="121277"/>
    <lineage>
        <taxon>Archaea</taxon>
        <taxon>Thermoproteota</taxon>
        <taxon>Thermoprotei</taxon>
        <taxon>Thermoproteales</taxon>
        <taxon>Thermoproteaceae</taxon>
        <taxon>Pyrobaculum</taxon>
    </lineage>
</organism>
<dbReference type="GeneID" id="5055210"/>
<dbReference type="InterPro" id="IPR001750">
    <property type="entry name" value="ND/Mrp_TM"/>
</dbReference>
<feature type="transmembrane region" description="Helical" evidence="6">
    <location>
        <begin position="117"/>
        <end position="136"/>
    </location>
</feature>
<feature type="transmembrane region" description="Helical" evidence="6">
    <location>
        <begin position="405"/>
        <end position="424"/>
    </location>
</feature>
<feature type="transmembrane region" description="Helical" evidence="6">
    <location>
        <begin position="6"/>
        <end position="23"/>
    </location>
</feature>
<feature type="transmembrane region" description="Helical" evidence="6">
    <location>
        <begin position="241"/>
        <end position="259"/>
    </location>
</feature>
<dbReference type="Pfam" id="PF00361">
    <property type="entry name" value="Proton_antipo_M"/>
    <property type="match status" value="1"/>
</dbReference>
<dbReference type="AlphaFoldDB" id="A0A7L4PC04"/>
<keyword evidence="3 6" id="KW-0812">Transmembrane</keyword>
<keyword evidence="8" id="KW-0830">Ubiquinone</keyword>
<dbReference type="PANTHER" id="PTHR42703:SF1">
    <property type="entry name" value="NA(+)_H(+) ANTIPORTER SUBUNIT D1"/>
    <property type="match status" value="1"/>
</dbReference>
<dbReference type="PANTHER" id="PTHR42703">
    <property type="entry name" value="NADH DEHYDROGENASE"/>
    <property type="match status" value="1"/>
</dbReference>
<feature type="domain" description="NADH:quinone oxidoreductase/Mrp antiporter transmembrane" evidence="7">
    <location>
        <begin position="114"/>
        <end position="373"/>
    </location>
</feature>
<keyword evidence="4 6" id="KW-1133">Transmembrane helix</keyword>
<name>A0A7L4PC04_9CREN</name>
<dbReference type="InterPro" id="IPR050586">
    <property type="entry name" value="CPA3_Na-H_Antiporter_D"/>
</dbReference>
<evidence type="ECO:0000256" key="5">
    <source>
        <dbReference type="ARBA" id="ARBA00023136"/>
    </source>
</evidence>
<keyword evidence="2" id="KW-1003">Cell membrane</keyword>
<dbReference type="GO" id="GO:0005886">
    <property type="term" value="C:plasma membrane"/>
    <property type="evidence" value="ECO:0007669"/>
    <property type="project" value="UniProtKB-SubCell"/>
</dbReference>
<feature type="transmembrane region" description="Helical" evidence="6">
    <location>
        <begin position="94"/>
        <end position="111"/>
    </location>
</feature>
<proteinExistence type="predicted"/>
<accession>A0A7L4PC04</accession>
<evidence type="ECO:0000259" key="7">
    <source>
        <dbReference type="Pfam" id="PF00361"/>
    </source>
</evidence>
<dbReference type="Proteomes" id="UP000554766">
    <property type="component" value="Unassembled WGS sequence"/>
</dbReference>
<evidence type="ECO:0000256" key="2">
    <source>
        <dbReference type="ARBA" id="ARBA00022475"/>
    </source>
</evidence>